<dbReference type="Pfam" id="PF26626">
    <property type="entry name" value="DUF8201"/>
    <property type="match status" value="1"/>
</dbReference>
<evidence type="ECO:0000313" key="3">
    <source>
        <dbReference type="EMBL" id="QIZ20801.1"/>
    </source>
</evidence>
<protein>
    <recommendedName>
        <fullName evidence="2">DUF8201 domain-containing protein</fullName>
    </recommendedName>
</protein>
<dbReference type="NCBIfam" id="NF047510">
    <property type="entry name" value="LIC_10190_fam"/>
    <property type="match status" value="1"/>
</dbReference>
<organism evidence="3 4">
    <name type="scientific">Candidatus Pelagibacter giovannonii</name>
    <dbReference type="NCBI Taxonomy" id="2563896"/>
    <lineage>
        <taxon>Bacteria</taxon>
        <taxon>Pseudomonadati</taxon>
        <taxon>Pseudomonadota</taxon>
        <taxon>Alphaproteobacteria</taxon>
        <taxon>Candidatus Pelagibacterales</taxon>
        <taxon>Candidatus Pelagibacteraceae</taxon>
        <taxon>Candidatus Pelagibacter</taxon>
    </lineage>
</organism>
<feature type="transmembrane region" description="Helical" evidence="1">
    <location>
        <begin position="124"/>
        <end position="149"/>
    </location>
</feature>
<dbReference type="InterPro" id="IPR058514">
    <property type="entry name" value="DUF8201"/>
</dbReference>
<feature type="transmembrane region" description="Helical" evidence="1">
    <location>
        <begin position="71"/>
        <end position="89"/>
    </location>
</feature>
<dbReference type="Proteomes" id="UP000501094">
    <property type="component" value="Chromosome"/>
</dbReference>
<feature type="transmembrane region" description="Helical" evidence="1">
    <location>
        <begin position="169"/>
        <end position="189"/>
    </location>
</feature>
<proteinExistence type="predicted"/>
<feature type="transmembrane region" description="Helical" evidence="1">
    <location>
        <begin position="251"/>
        <end position="270"/>
    </location>
</feature>
<keyword evidence="1" id="KW-0472">Membrane</keyword>
<evidence type="ECO:0000256" key="1">
    <source>
        <dbReference type="SAM" id="Phobius"/>
    </source>
</evidence>
<sequence>MSYLNEQKLVIGLNNIHFRFGVSSIIQYLSAINYNILFGINGISVPLSILALTIIFYFLEKIISCIKNKNFNLEFFFILFVTIFIAYKMNRYSGYGNDNTTHLLYFLLISILLNSEYKKNFDLICYISIFIFLNKNTYILVLLIPLIYFFKNKFHYNRINFVKKIISPYAIFLYLWLIKNVLISGCIIFPMTSSCFTDLSWSKEQKTVKQISESGEAWSKGWPQYDGDLNVEDFNKKFQWVSTWTKTHAKLILKILLPYILFLILIVYLIRFQKEKDSFLKKNKDLNLIILINLIFVFIFFFKFPLLRYGSSYLITLISLLFISQINNFNINFVNKLSKILFLLIIVVFNLKQIVKIKNNFHREYLNKPWPNIYTLDDKTIYKKINLLLIKI</sequence>
<dbReference type="InterPro" id="IPR058065">
    <property type="entry name" value="LIC_10190-like"/>
</dbReference>
<evidence type="ECO:0000259" key="2">
    <source>
        <dbReference type="Pfam" id="PF26626"/>
    </source>
</evidence>
<accession>A0A6H1Q1Y1</accession>
<name>A0A6H1Q1Y1_9PROT</name>
<reference evidence="3 4" key="1">
    <citation type="journal article" date="2020" name="Nat. Microbiol.">
        <title>Lysogenic host-virus interactions in SAR11 marine bacteria.</title>
        <authorList>
            <person name="Morris R.M."/>
            <person name="Cain K.R."/>
            <person name="Hvorecny K.L."/>
            <person name="Kollman J.M."/>
        </authorList>
    </citation>
    <scope>NUCLEOTIDE SEQUENCE [LARGE SCALE GENOMIC DNA]</scope>
    <source>
        <strain evidence="3 4">NP1</strain>
    </source>
</reference>
<feature type="transmembrane region" description="Helical" evidence="1">
    <location>
        <begin position="36"/>
        <end position="59"/>
    </location>
</feature>
<evidence type="ECO:0000313" key="4">
    <source>
        <dbReference type="Proteomes" id="UP000501094"/>
    </source>
</evidence>
<dbReference type="EMBL" id="CP038852">
    <property type="protein sequence ID" value="QIZ20801.1"/>
    <property type="molecule type" value="Genomic_DNA"/>
</dbReference>
<keyword evidence="4" id="KW-1185">Reference proteome</keyword>
<gene>
    <name evidence="3" type="ORF">E5R92_03255</name>
</gene>
<dbReference type="KEGG" id="peg:E5R92_03255"/>
<dbReference type="AlphaFoldDB" id="A0A6H1Q1Y1"/>
<feature type="domain" description="DUF8201" evidence="2">
    <location>
        <begin position="3"/>
        <end position="314"/>
    </location>
</feature>
<keyword evidence="1" id="KW-0812">Transmembrane</keyword>
<feature type="transmembrane region" description="Helical" evidence="1">
    <location>
        <begin position="337"/>
        <end position="355"/>
    </location>
</feature>
<keyword evidence="1" id="KW-1133">Transmembrane helix</keyword>
<feature type="transmembrane region" description="Helical" evidence="1">
    <location>
        <begin position="286"/>
        <end position="306"/>
    </location>
</feature>